<evidence type="ECO:0000313" key="1">
    <source>
        <dbReference type="Ensembl" id="ENSCSAVP00000005442.1"/>
    </source>
</evidence>
<dbReference type="Proteomes" id="UP000007875">
    <property type="component" value="Unassembled WGS sequence"/>
</dbReference>
<evidence type="ECO:0000313" key="2">
    <source>
        <dbReference type="Proteomes" id="UP000007875"/>
    </source>
</evidence>
<sequence length="261" mass="29444">MLRGNERETCQSIVLLLQDSDLYSLFQTVTNKKIYASSNEEAVAAILDYSASIEELLSRKKVKRDVLFDYLHQKGERLSTATDKETLILHIKSLCNKGKMKIPAKQHIIPGNATSLNQERTSCAAPCPSAVKIQITNERLSQEFVTWFYPMLNAQRSNKSAYDWKPDHFTPDCFLECSNGVDTVERHIGGLVTHDKFMEMVCRDNVIFNVNSTPTGHRACINEYGMAKVAACGTVHRYITESQSTLVGIFEQLFGLIRDPD</sequence>
<protein>
    <submittedName>
        <fullName evidence="1">Uncharacterized protein</fullName>
    </submittedName>
</protein>
<dbReference type="FunCoup" id="H2YJE3">
    <property type="interactions" value="18"/>
</dbReference>
<dbReference type="InterPro" id="IPR026698">
    <property type="entry name" value="UPF_C3orf38"/>
</dbReference>
<name>H2YJE3_CIOSA</name>
<dbReference type="GeneTree" id="ENSGT00390000000367"/>
<reference evidence="2" key="1">
    <citation type="submission" date="2003-08" db="EMBL/GenBank/DDBJ databases">
        <authorList>
            <person name="Birren B."/>
            <person name="Nusbaum C."/>
            <person name="Abebe A."/>
            <person name="Abouelleil A."/>
            <person name="Adekoya E."/>
            <person name="Ait-zahra M."/>
            <person name="Allen N."/>
            <person name="Allen T."/>
            <person name="An P."/>
            <person name="Anderson M."/>
            <person name="Anderson S."/>
            <person name="Arachchi H."/>
            <person name="Armbruster J."/>
            <person name="Bachantsang P."/>
            <person name="Baldwin J."/>
            <person name="Barry A."/>
            <person name="Bayul T."/>
            <person name="Blitshsteyn B."/>
            <person name="Bloom T."/>
            <person name="Blye J."/>
            <person name="Boguslavskiy L."/>
            <person name="Borowsky M."/>
            <person name="Boukhgalter B."/>
            <person name="Brunache A."/>
            <person name="Butler J."/>
            <person name="Calixte N."/>
            <person name="Calvo S."/>
            <person name="Camarata J."/>
            <person name="Campo K."/>
            <person name="Chang J."/>
            <person name="Cheshatsang Y."/>
            <person name="Citroen M."/>
            <person name="Collymore A."/>
            <person name="Considine T."/>
            <person name="Cook A."/>
            <person name="Cooke P."/>
            <person name="Corum B."/>
            <person name="Cuomo C."/>
            <person name="David R."/>
            <person name="Dawoe T."/>
            <person name="Degray S."/>
            <person name="Dodge S."/>
            <person name="Dooley K."/>
            <person name="Dorje P."/>
            <person name="Dorjee K."/>
            <person name="Dorris L."/>
            <person name="Duffey N."/>
            <person name="Dupes A."/>
            <person name="Elkins T."/>
            <person name="Engels R."/>
            <person name="Erickson J."/>
            <person name="Farina A."/>
            <person name="Faro S."/>
            <person name="Ferreira P."/>
            <person name="Fischer H."/>
            <person name="Fitzgerald M."/>
            <person name="Foley K."/>
            <person name="Gage D."/>
            <person name="Galagan J."/>
            <person name="Gearin G."/>
            <person name="Gnerre S."/>
            <person name="Gnirke A."/>
            <person name="Goyette A."/>
            <person name="Graham J."/>
            <person name="Grandbois E."/>
            <person name="Gyaltsen K."/>
            <person name="Hafez N."/>
            <person name="Hagopian D."/>
            <person name="Hagos B."/>
            <person name="Hall J."/>
            <person name="Hatcher B."/>
            <person name="Heller A."/>
            <person name="Higgins H."/>
            <person name="Honan T."/>
            <person name="Horn A."/>
            <person name="Houde N."/>
            <person name="Hughes L."/>
            <person name="Hulme W."/>
            <person name="Husby E."/>
            <person name="Iliev I."/>
            <person name="Jaffe D."/>
            <person name="Jones C."/>
            <person name="Kamal M."/>
            <person name="Kamat A."/>
            <person name="Kamvysselis M."/>
            <person name="Karlsson E."/>
            <person name="Kells C."/>
            <person name="Kieu A."/>
            <person name="Kisner P."/>
            <person name="Kodira C."/>
            <person name="Kulbokas E."/>
            <person name="Labutti K."/>
            <person name="Lama D."/>
            <person name="Landers T."/>
            <person name="Leger J."/>
            <person name="Levine S."/>
            <person name="Lewis D."/>
            <person name="Lewis T."/>
            <person name="Lindblad-toh K."/>
            <person name="Liu X."/>
            <person name="Lokyitsang T."/>
            <person name="Lokyitsang Y."/>
            <person name="Lucien O."/>
            <person name="Lui A."/>
            <person name="Ma L.J."/>
            <person name="Mabbitt R."/>
            <person name="Macdonald J."/>
            <person name="Maclean C."/>
            <person name="Major J."/>
            <person name="Manning J."/>
            <person name="Marabella R."/>
            <person name="Maru K."/>
            <person name="Matthews C."/>
            <person name="Mauceli E."/>
            <person name="Mccarthy M."/>
            <person name="Mcdonough S."/>
            <person name="Mcghee T."/>
            <person name="Meldrim J."/>
            <person name="Meneus L."/>
            <person name="Mesirov J."/>
            <person name="Mihalev A."/>
            <person name="Mihova T."/>
            <person name="Mikkelsen T."/>
            <person name="Mlenga V."/>
            <person name="Moru K."/>
            <person name="Mozes J."/>
            <person name="Mulrain L."/>
            <person name="Munson G."/>
            <person name="Naylor J."/>
            <person name="Newes C."/>
            <person name="Nguyen C."/>
            <person name="Nguyen N."/>
            <person name="Nguyen T."/>
            <person name="Nicol R."/>
            <person name="Nielsen C."/>
            <person name="Nizzari M."/>
            <person name="Norbu C."/>
            <person name="Norbu N."/>
            <person name="O'donnell P."/>
            <person name="Okoawo O."/>
            <person name="O'leary S."/>
            <person name="Omotosho B."/>
            <person name="O'neill K."/>
            <person name="Osman S."/>
            <person name="Parker S."/>
            <person name="Perrin D."/>
            <person name="Phunkhang P."/>
            <person name="Piqani B."/>
            <person name="Purcell S."/>
            <person name="Rachupka T."/>
            <person name="Ramasamy U."/>
            <person name="Rameau R."/>
            <person name="Ray V."/>
            <person name="Raymond C."/>
            <person name="Retta R."/>
            <person name="Richardson S."/>
            <person name="Rise C."/>
            <person name="Rodriguez J."/>
            <person name="Rogers J."/>
            <person name="Rogov P."/>
            <person name="Rutman M."/>
            <person name="Schupbach R."/>
            <person name="Seaman C."/>
            <person name="Settipalli S."/>
            <person name="Sharpe T."/>
            <person name="Sheridan J."/>
            <person name="Sherpa N."/>
            <person name="Shi J."/>
            <person name="Smirnov S."/>
            <person name="Smith C."/>
            <person name="Sougnez C."/>
            <person name="Spencer B."/>
            <person name="Stalker J."/>
            <person name="Stange-thomann N."/>
            <person name="Stavropoulos S."/>
            <person name="Stetson K."/>
            <person name="Stone C."/>
            <person name="Stone S."/>
            <person name="Stubbs M."/>
            <person name="Talamas J."/>
            <person name="Tchuinga P."/>
            <person name="Tenzing P."/>
            <person name="Tesfaye S."/>
            <person name="Theodore J."/>
            <person name="Thoulutsang Y."/>
            <person name="Topham K."/>
            <person name="Towey S."/>
            <person name="Tsamla T."/>
            <person name="Tsomo N."/>
            <person name="Vallee D."/>
            <person name="Vassiliev H."/>
            <person name="Venkataraman V."/>
            <person name="Vinson J."/>
            <person name="Vo A."/>
            <person name="Wade C."/>
            <person name="Wang S."/>
            <person name="Wangchuk T."/>
            <person name="Wangdi T."/>
            <person name="Whittaker C."/>
            <person name="Wilkinson J."/>
            <person name="Wu Y."/>
            <person name="Wyman D."/>
            <person name="Yadav S."/>
            <person name="Yang S."/>
            <person name="Yang X."/>
            <person name="Yeager S."/>
            <person name="Yee E."/>
            <person name="Young G."/>
            <person name="Zainoun J."/>
            <person name="Zembeck L."/>
            <person name="Zimmer A."/>
            <person name="Zody M."/>
            <person name="Lander E."/>
        </authorList>
    </citation>
    <scope>NUCLEOTIDE SEQUENCE [LARGE SCALE GENOMIC DNA]</scope>
</reference>
<dbReference type="Ensembl" id="ENSCSAVT00000005514.1">
    <property type="protein sequence ID" value="ENSCSAVP00000005442.1"/>
    <property type="gene ID" value="ENSCSAVG00000003253.1"/>
</dbReference>
<dbReference type="InParanoid" id="H2YJE3"/>
<dbReference type="PANTHER" id="PTHR21084">
    <property type="entry name" value="DENSE INCISORS"/>
    <property type="match status" value="1"/>
</dbReference>
<dbReference type="HOGENOM" id="CLU_060119_0_0_1"/>
<reference evidence="1" key="3">
    <citation type="submission" date="2025-09" db="UniProtKB">
        <authorList>
            <consortium name="Ensembl"/>
        </authorList>
    </citation>
    <scope>IDENTIFICATION</scope>
</reference>
<dbReference type="OMA" id="AKEYWCE"/>
<proteinExistence type="predicted"/>
<dbReference type="eggNOG" id="ENOG502RKN5">
    <property type="taxonomic scope" value="Eukaryota"/>
</dbReference>
<organism evidence="1 2">
    <name type="scientific">Ciona savignyi</name>
    <name type="common">Pacific transparent sea squirt</name>
    <dbReference type="NCBI Taxonomy" id="51511"/>
    <lineage>
        <taxon>Eukaryota</taxon>
        <taxon>Metazoa</taxon>
        <taxon>Chordata</taxon>
        <taxon>Tunicata</taxon>
        <taxon>Ascidiacea</taxon>
        <taxon>Phlebobranchia</taxon>
        <taxon>Cionidae</taxon>
        <taxon>Ciona</taxon>
    </lineage>
</organism>
<accession>H2YJE3</accession>
<dbReference type="AlphaFoldDB" id="H2YJE3"/>
<dbReference type="PANTHER" id="PTHR21084:SF1">
    <property type="entry name" value="DENSE INCISORS"/>
    <property type="match status" value="1"/>
</dbReference>
<reference evidence="1" key="2">
    <citation type="submission" date="2025-08" db="UniProtKB">
        <authorList>
            <consortium name="Ensembl"/>
        </authorList>
    </citation>
    <scope>IDENTIFICATION</scope>
</reference>
<dbReference type="Pfam" id="PF15008">
    <property type="entry name" value="DUF4518"/>
    <property type="match status" value="1"/>
</dbReference>
<keyword evidence="2" id="KW-1185">Reference proteome</keyword>